<organism evidence="1 2">
    <name type="scientific">Gossypium armourianum</name>
    <dbReference type="NCBI Taxonomy" id="34283"/>
    <lineage>
        <taxon>Eukaryota</taxon>
        <taxon>Viridiplantae</taxon>
        <taxon>Streptophyta</taxon>
        <taxon>Embryophyta</taxon>
        <taxon>Tracheophyta</taxon>
        <taxon>Spermatophyta</taxon>
        <taxon>Magnoliopsida</taxon>
        <taxon>eudicotyledons</taxon>
        <taxon>Gunneridae</taxon>
        <taxon>Pentapetalae</taxon>
        <taxon>rosids</taxon>
        <taxon>malvids</taxon>
        <taxon>Malvales</taxon>
        <taxon>Malvaceae</taxon>
        <taxon>Malvoideae</taxon>
        <taxon>Gossypium</taxon>
    </lineage>
</organism>
<protein>
    <submittedName>
        <fullName evidence="1">Uncharacterized protein</fullName>
    </submittedName>
</protein>
<gene>
    <name evidence="1" type="ORF">Goarm_011226</name>
</gene>
<dbReference type="AlphaFoldDB" id="A0A7J9IW71"/>
<dbReference type="EMBL" id="JABFAE010000004">
    <property type="protein sequence ID" value="MBA0826370.1"/>
    <property type="molecule type" value="Genomic_DNA"/>
</dbReference>
<keyword evidence="2" id="KW-1185">Reference proteome</keyword>
<sequence>MERGLADLSLANGEEAFPASDEVELRVIVGAPWTFNTHLLIIHRIQENEDPMTNPLMYFRLVGHGDNFCPVRLKHGMQEMELGWDLSLRAQSRKATIDSLEIIDGRSTHTQEILVAASGYADQKKCKYFAGMLGVRK</sequence>
<dbReference type="Proteomes" id="UP000593575">
    <property type="component" value="Unassembled WGS sequence"/>
</dbReference>
<feature type="non-terminal residue" evidence="1">
    <location>
        <position position="137"/>
    </location>
</feature>
<comment type="caution">
    <text evidence="1">The sequence shown here is derived from an EMBL/GenBank/DDBJ whole genome shotgun (WGS) entry which is preliminary data.</text>
</comment>
<proteinExistence type="predicted"/>
<evidence type="ECO:0000313" key="1">
    <source>
        <dbReference type="EMBL" id="MBA0826370.1"/>
    </source>
</evidence>
<reference evidence="1 2" key="1">
    <citation type="journal article" date="2019" name="Genome Biol. Evol.">
        <title>Insights into the evolution of the New World diploid cottons (Gossypium, subgenus Houzingenia) based on genome sequencing.</title>
        <authorList>
            <person name="Grover C.E."/>
            <person name="Arick M.A. 2nd"/>
            <person name="Thrash A."/>
            <person name="Conover J.L."/>
            <person name="Sanders W.S."/>
            <person name="Peterson D.G."/>
            <person name="Frelichowski J.E."/>
            <person name="Scheffler J.A."/>
            <person name="Scheffler B.E."/>
            <person name="Wendel J.F."/>
        </authorList>
    </citation>
    <scope>NUCLEOTIDE SEQUENCE [LARGE SCALE GENOMIC DNA]</scope>
    <source>
        <strain evidence="1">6</strain>
        <tissue evidence="1">Leaf</tissue>
    </source>
</reference>
<name>A0A7J9IW71_9ROSI</name>
<accession>A0A7J9IW71</accession>
<evidence type="ECO:0000313" key="2">
    <source>
        <dbReference type="Proteomes" id="UP000593575"/>
    </source>
</evidence>